<dbReference type="EMBL" id="HE573026">
    <property type="protein sequence ID" value="CCC51451.1"/>
    <property type="molecule type" value="Genomic_DNA"/>
</dbReference>
<proteinExistence type="predicted"/>
<keyword evidence="1" id="KW-0472">Membrane</keyword>
<keyword evidence="1" id="KW-1133">Transmembrane helix</keyword>
<organism evidence="2">
    <name type="scientific">Trypanosoma vivax (strain Y486)</name>
    <dbReference type="NCBI Taxonomy" id="1055687"/>
    <lineage>
        <taxon>Eukaryota</taxon>
        <taxon>Discoba</taxon>
        <taxon>Euglenozoa</taxon>
        <taxon>Kinetoplastea</taxon>
        <taxon>Metakinetoplastina</taxon>
        <taxon>Trypanosomatida</taxon>
        <taxon>Trypanosomatidae</taxon>
        <taxon>Trypanosoma</taxon>
        <taxon>Duttonella</taxon>
    </lineage>
</organism>
<dbReference type="AlphaFoldDB" id="G0U6E7"/>
<name>G0U6E7_TRYVY</name>
<sequence>MFEKASDSSSDYAGVLYAQVIVSFAIAICLFVATVILLLYRTNQRTRKLWKVGNEVRFDGSYFLSKPEKSIGRKIVERGINAQQNFSFTYPNAVLPSVVANGCDARVNCLSMLEETRNIFYKQYGASARLMTMRCCLSCLDGVLPQKQTEDFLRIYESILFGQHRADGVDGDVTYEEIKFVHVFFHNSILKEIQW</sequence>
<feature type="transmembrane region" description="Helical" evidence="1">
    <location>
        <begin position="16"/>
        <end position="40"/>
    </location>
</feature>
<protein>
    <submittedName>
        <fullName evidence="2">Uncharacterized protein</fullName>
    </submittedName>
</protein>
<dbReference type="VEuPathDB" id="TriTrypDB:TvY486_1005020"/>
<accession>G0U6E7</accession>
<evidence type="ECO:0000256" key="1">
    <source>
        <dbReference type="SAM" id="Phobius"/>
    </source>
</evidence>
<evidence type="ECO:0000313" key="2">
    <source>
        <dbReference type="EMBL" id="CCC51451.1"/>
    </source>
</evidence>
<reference evidence="2" key="1">
    <citation type="journal article" date="2012" name="Proc. Natl. Acad. Sci. U.S.A.">
        <title>Antigenic diversity is generated by distinct evolutionary mechanisms in African trypanosome species.</title>
        <authorList>
            <person name="Jackson A.P."/>
            <person name="Berry A."/>
            <person name="Aslett M."/>
            <person name="Allison H.C."/>
            <person name="Burton P."/>
            <person name="Vavrova-Anderson J."/>
            <person name="Brown R."/>
            <person name="Browne H."/>
            <person name="Corton N."/>
            <person name="Hauser H."/>
            <person name="Gamble J."/>
            <person name="Gilderthorp R."/>
            <person name="Marcello L."/>
            <person name="McQuillan J."/>
            <person name="Otto T.D."/>
            <person name="Quail M.A."/>
            <person name="Sanders M.J."/>
            <person name="van Tonder A."/>
            <person name="Ginger M.L."/>
            <person name="Field M.C."/>
            <person name="Barry J.D."/>
            <person name="Hertz-Fowler C."/>
            <person name="Berriman M."/>
        </authorList>
    </citation>
    <scope>NUCLEOTIDE SEQUENCE</scope>
    <source>
        <strain evidence="2">Y486</strain>
    </source>
</reference>
<gene>
    <name evidence="2" type="ORF">TVY486_1005020</name>
</gene>
<keyword evidence="1" id="KW-0812">Transmembrane</keyword>